<gene>
    <name evidence="1" type="ORF">CWI38_0704p0030</name>
</gene>
<proteinExistence type="predicted"/>
<dbReference type="AlphaFoldDB" id="A0A4Q9LXZ4"/>
<dbReference type="VEuPathDB" id="MicrosporidiaDB:CWI38_0704p0030"/>
<dbReference type="Proteomes" id="UP000292282">
    <property type="component" value="Unassembled WGS sequence"/>
</dbReference>
<organism evidence="1 2">
    <name type="scientific">Hamiltosporidium tvaerminnensis</name>
    <dbReference type="NCBI Taxonomy" id="1176355"/>
    <lineage>
        <taxon>Eukaryota</taxon>
        <taxon>Fungi</taxon>
        <taxon>Fungi incertae sedis</taxon>
        <taxon>Microsporidia</taxon>
        <taxon>Dubosqiidae</taxon>
        <taxon>Hamiltosporidium</taxon>
    </lineage>
</organism>
<name>A0A4Q9LXZ4_9MICR</name>
<reference evidence="1 2" key="1">
    <citation type="submission" date="2017-12" db="EMBL/GenBank/DDBJ databases">
        <authorList>
            <person name="Pombert J.-F."/>
            <person name="Haag K.L."/>
            <person name="Ebert D."/>
        </authorList>
    </citation>
    <scope>NUCLEOTIDE SEQUENCE [LARGE SCALE GENOMIC DNA]</scope>
    <source>
        <strain evidence="1">IL-G-3</strain>
    </source>
</reference>
<evidence type="ECO:0000313" key="1">
    <source>
        <dbReference type="EMBL" id="TBU12585.1"/>
    </source>
</evidence>
<accession>A0A4Q9LXZ4</accession>
<dbReference type="EMBL" id="PITK01000704">
    <property type="protein sequence ID" value="TBU12585.1"/>
    <property type="molecule type" value="Genomic_DNA"/>
</dbReference>
<keyword evidence="2" id="KW-1185">Reference proteome</keyword>
<sequence length="119" mass="13945">MNNLSIYGSYSENSEDFVEFIISLLNLKSMLFRNNINLNVFNPNCSKNKNNLNNLGNLHYIHENEFLNYFPDFFNLKSIRYLIMGYEYKEGSIKKLSLNESLKNIQSLSLDKFKIGTLL</sequence>
<protein>
    <submittedName>
        <fullName evidence="1">Uncharacterized protein</fullName>
    </submittedName>
</protein>
<evidence type="ECO:0000313" key="2">
    <source>
        <dbReference type="Proteomes" id="UP000292282"/>
    </source>
</evidence>
<comment type="caution">
    <text evidence="1">The sequence shown here is derived from an EMBL/GenBank/DDBJ whole genome shotgun (WGS) entry which is preliminary data.</text>
</comment>